<feature type="domain" description="SIS" evidence="5">
    <location>
        <begin position="119"/>
        <end position="264"/>
    </location>
</feature>
<sequence>MEWLMPDEDSKYTKSDLKIMDFIENYTDEFLFMSIGQLAKRLDMSEATISRFARHIGYTDFKEMKNHVAARKVGKGPARKIAGTLMKIQGFDIRKWFTYQQECLERTQNQIDIGEMDKALTAIQKARRIYIHAKNASASAGQLLFFRLRRLGFDVTMVPSGGSEVIEGIAHAGEGDLVIIFSYSKVSTEGRIILDYAQTAGYQTLAFTSRLYAPSDQRADINIYVYRGEKEEYHSMTTAVAMIDAMVLAISERMASQSAERLGKVQNLKKLYRKDRD</sequence>
<accession>A0A9W6CF85</accession>
<evidence type="ECO:0000313" key="8">
    <source>
        <dbReference type="Proteomes" id="UP001145094"/>
    </source>
</evidence>
<reference evidence="7 9" key="5">
    <citation type="journal article" date="2023" name="Int. J. Syst. Evol. Microbiol.">
        <title>Sellimonas catena sp. nov., isolated from human faeces.</title>
        <authorList>
            <person name="Hisatomi A."/>
            <person name="Ohkuma M."/>
            <person name="Sakamoto M."/>
        </authorList>
    </citation>
    <scope>NUCLEOTIDE SEQUENCE</scope>
    <source>
        <strain evidence="6 9">12EGH17</strain>
        <strain evidence="7">18CBH55</strain>
    </source>
</reference>
<dbReference type="GO" id="GO:0003677">
    <property type="term" value="F:DNA binding"/>
    <property type="evidence" value="ECO:0007669"/>
    <property type="project" value="UniProtKB-KW"/>
</dbReference>
<dbReference type="SUPFAM" id="SSF53697">
    <property type="entry name" value="SIS domain"/>
    <property type="match status" value="1"/>
</dbReference>
<dbReference type="RefSeq" id="WP_087167057.1">
    <property type="nucleotide sequence ID" value="NZ_BSBO01000031.1"/>
</dbReference>
<evidence type="ECO:0000313" key="6">
    <source>
        <dbReference type="EMBL" id="GLG05551.1"/>
    </source>
</evidence>
<keyword evidence="3" id="KW-0804">Transcription</keyword>
<proteinExistence type="predicted"/>
<dbReference type="EMBL" id="BSCH01000012">
    <property type="protein sequence ID" value="GLG90610.1"/>
    <property type="molecule type" value="Genomic_DNA"/>
</dbReference>
<reference evidence="7" key="3">
    <citation type="submission" date="2022-11" db="EMBL/GenBank/DDBJ databases">
        <title>Draft genome sequence of Sellimonas catena strain 18CBH55.</title>
        <authorList>
            <person name="Hisatomi A."/>
            <person name="Ohkuma M."/>
            <person name="Sakamoto M."/>
        </authorList>
    </citation>
    <scope>NUCLEOTIDE SEQUENCE</scope>
    <source>
        <strain evidence="7">18CBH55</strain>
    </source>
</reference>
<feature type="domain" description="HTH rpiR-type" evidence="4">
    <location>
        <begin position="1"/>
        <end position="75"/>
    </location>
</feature>
<dbReference type="InterPro" id="IPR036388">
    <property type="entry name" value="WH-like_DNA-bd_sf"/>
</dbReference>
<dbReference type="Pfam" id="PF01380">
    <property type="entry name" value="SIS"/>
    <property type="match status" value="1"/>
</dbReference>
<dbReference type="CDD" id="cd05013">
    <property type="entry name" value="SIS_RpiR"/>
    <property type="match status" value="1"/>
</dbReference>
<dbReference type="GO" id="GO:1901135">
    <property type="term" value="P:carbohydrate derivative metabolic process"/>
    <property type="evidence" value="ECO:0007669"/>
    <property type="project" value="InterPro"/>
</dbReference>
<evidence type="ECO:0000256" key="3">
    <source>
        <dbReference type="ARBA" id="ARBA00023163"/>
    </source>
</evidence>
<organism evidence="7 8">
    <name type="scientific">Sellimonas catena</name>
    <dbReference type="NCBI Taxonomy" id="2994035"/>
    <lineage>
        <taxon>Bacteria</taxon>
        <taxon>Bacillati</taxon>
        <taxon>Bacillota</taxon>
        <taxon>Clostridia</taxon>
        <taxon>Lachnospirales</taxon>
        <taxon>Lachnospiraceae</taxon>
        <taxon>Sellimonas</taxon>
    </lineage>
</organism>
<protein>
    <recommendedName>
        <fullName evidence="10">MurR/RpiR family transcriptional regulator</fullName>
    </recommendedName>
</protein>
<dbReference type="InterPro" id="IPR035472">
    <property type="entry name" value="RpiR-like_SIS"/>
</dbReference>
<dbReference type="Pfam" id="PF01418">
    <property type="entry name" value="HTH_6"/>
    <property type="match status" value="1"/>
</dbReference>
<dbReference type="EMBL" id="BSBO01000031">
    <property type="protein sequence ID" value="GLG05551.1"/>
    <property type="molecule type" value="Genomic_DNA"/>
</dbReference>
<dbReference type="GO" id="GO:0003700">
    <property type="term" value="F:DNA-binding transcription factor activity"/>
    <property type="evidence" value="ECO:0007669"/>
    <property type="project" value="InterPro"/>
</dbReference>
<dbReference type="Gene3D" id="1.10.10.10">
    <property type="entry name" value="Winged helix-like DNA-binding domain superfamily/Winged helix DNA-binding domain"/>
    <property type="match status" value="1"/>
</dbReference>
<dbReference type="PROSITE" id="PS51464">
    <property type="entry name" value="SIS"/>
    <property type="match status" value="1"/>
</dbReference>
<evidence type="ECO:0000259" key="4">
    <source>
        <dbReference type="PROSITE" id="PS51071"/>
    </source>
</evidence>
<dbReference type="AlphaFoldDB" id="A0A9W6CF85"/>
<keyword evidence="9" id="KW-1185">Reference proteome</keyword>
<keyword evidence="1" id="KW-0805">Transcription regulation</keyword>
<reference evidence="7" key="4">
    <citation type="submission" date="2022-11" db="EMBL/GenBank/DDBJ databases">
        <title>Draft genome sequence of Sellimonas catena strain 18CBH55.</title>
        <authorList>
            <person name="Atsushi H."/>
            <person name="Moriya O."/>
            <person name="Mitsuo S."/>
        </authorList>
    </citation>
    <scope>NUCLEOTIDE SEQUENCE</scope>
    <source>
        <strain evidence="7">18CBH55</strain>
    </source>
</reference>
<reference evidence="6" key="2">
    <citation type="submission" date="2022-11" db="EMBL/GenBank/DDBJ databases">
        <title>Draft genome sequence of Sellimonas catena strain 12EGH17.</title>
        <authorList>
            <person name="Atsushi H."/>
            <person name="Moriya O."/>
            <person name="Mitsuo S."/>
        </authorList>
    </citation>
    <scope>NUCLEOTIDE SEQUENCE</scope>
    <source>
        <strain evidence="6">12EGH17</strain>
    </source>
</reference>
<dbReference type="Proteomes" id="UP001145145">
    <property type="component" value="Unassembled WGS sequence"/>
</dbReference>
<evidence type="ECO:0000256" key="1">
    <source>
        <dbReference type="ARBA" id="ARBA00023015"/>
    </source>
</evidence>
<dbReference type="SUPFAM" id="SSF46689">
    <property type="entry name" value="Homeodomain-like"/>
    <property type="match status" value="1"/>
</dbReference>
<dbReference type="InterPro" id="IPR001347">
    <property type="entry name" value="SIS_dom"/>
</dbReference>
<evidence type="ECO:0000313" key="9">
    <source>
        <dbReference type="Proteomes" id="UP001145145"/>
    </source>
</evidence>
<reference evidence="6" key="1">
    <citation type="submission" date="2022-11" db="EMBL/GenBank/DDBJ databases">
        <title>Draft genome sequence of Sellimonas catena strain 12EGH17.</title>
        <authorList>
            <person name="Hisatomi A."/>
            <person name="Ohkuma M."/>
            <person name="Sakamoto M."/>
        </authorList>
    </citation>
    <scope>NUCLEOTIDE SEQUENCE</scope>
    <source>
        <strain evidence="6">12EGH17</strain>
    </source>
</reference>
<dbReference type="InterPro" id="IPR047640">
    <property type="entry name" value="RpiR-like"/>
</dbReference>
<comment type="caution">
    <text evidence="7">The sequence shown here is derived from an EMBL/GenBank/DDBJ whole genome shotgun (WGS) entry which is preliminary data.</text>
</comment>
<evidence type="ECO:0000259" key="5">
    <source>
        <dbReference type="PROSITE" id="PS51464"/>
    </source>
</evidence>
<dbReference type="InterPro" id="IPR009057">
    <property type="entry name" value="Homeodomain-like_sf"/>
</dbReference>
<evidence type="ECO:0008006" key="10">
    <source>
        <dbReference type="Google" id="ProtNLM"/>
    </source>
</evidence>
<keyword evidence="2" id="KW-0238">DNA-binding</keyword>
<dbReference type="Gene3D" id="3.40.50.10490">
    <property type="entry name" value="Glucose-6-phosphate isomerase like protein, domain 1"/>
    <property type="match status" value="1"/>
</dbReference>
<dbReference type="PANTHER" id="PTHR30514">
    <property type="entry name" value="GLUCOKINASE"/>
    <property type="match status" value="1"/>
</dbReference>
<dbReference type="Proteomes" id="UP001145094">
    <property type="component" value="Unassembled WGS sequence"/>
</dbReference>
<evidence type="ECO:0000256" key="2">
    <source>
        <dbReference type="ARBA" id="ARBA00023125"/>
    </source>
</evidence>
<dbReference type="InterPro" id="IPR046348">
    <property type="entry name" value="SIS_dom_sf"/>
</dbReference>
<dbReference type="GO" id="GO:0097367">
    <property type="term" value="F:carbohydrate derivative binding"/>
    <property type="evidence" value="ECO:0007669"/>
    <property type="project" value="InterPro"/>
</dbReference>
<gene>
    <name evidence="6" type="ORF">Selli1_27250</name>
    <name evidence="7" type="ORF">Selli2_20370</name>
</gene>
<name>A0A9W6CF85_9FIRM</name>
<dbReference type="InterPro" id="IPR000281">
    <property type="entry name" value="HTH_RpiR"/>
</dbReference>
<evidence type="ECO:0000313" key="7">
    <source>
        <dbReference type="EMBL" id="GLG90610.1"/>
    </source>
</evidence>
<dbReference type="PROSITE" id="PS51071">
    <property type="entry name" value="HTH_RPIR"/>
    <property type="match status" value="1"/>
</dbReference>